<proteinExistence type="predicted"/>
<evidence type="ECO:0000313" key="1">
    <source>
        <dbReference type="EMBL" id="KAH6941943.1"/>
    </source>
</evidence>
<dbReference type="Proteomes" id="UP000821845">
    <property type="component" value="Chromosome 11"/>
</dbReference>
<sequence>MDYLCFVDFICGPPSTRNQMRLVFWRHVWLSRIRRHYVITLLELAGMLLLMSSVWDDSVAPYRARPHKDQFFDSVAPTALWGRRNESWTQPMPFPDPVEAAQYADQGKAPAWPAEDVHRRVAVWFEQPVPDQLTYHVRFPDADFDLHQEYRLNLLVPGPANTDDIDEIS</sequence>
<gene>
    <name evidence="1" type="ORF">HPB50_024616</name>
</gene>
<dbReference type="EMBL" id="CM023491">
    <property type="protein sequence ID" value="KAH6941943.1"/>
    <property type="molecule type" value="Genomic_DNA"/>
</dbReference>
<organism evidence="1 2">
    <name type="scientific">Hyalomma asiaticum</name>
    <name type="common">Tick</name>
    <dbReference type="NCBI Taxonomy" id="266040"/>
    <lineage>
        <taxon>Eukaryota</taxon>
        <taxon>Metazoa</taxon>
        <taxon>Ecdysozoa</taxon>
        <taxon>Arthropoda</taxon>
        <taxon>Chelicerata</taxon>
        <taxon>Arachnida</taxon>
        <taxon>Acari</taxon>
        <taxon>Parasitiformes</taxon>
        <taxon>Ixodida</taxon>
        <taxon>Ixodoidea</taxon>
        <taxon>Ixodidae</taxon>
        <taxon>Hyalomminae</taxon>
        <taxon>Hyalomma</taxon>
    </lineage>
</organism>
<keyword evidence="2" id="KW-1185">Reference proteome</keyword>
<protein>
    <submittedName>
        <fullName evidence="1">Uncharacterized protein</fullName>
    </submittedName>
</protein>
<reference evidence="1" key="1">
    <citation type="submission" date="2020-05" db="EMBL/GenBank/DDBJ databases">
        <title>Large-scale comparative analyses of tick genomes elucidate their genetic diversity and vector capacities.</title>
        <authorList>
            <person name="Jia N."/>
            <person name="Wang J."/>
            <person name="Shi W."/>
            <person name="Du L."/>
            <person name="Sun Y."/>
            <person name="Zhan W."/>
            <person name="Jiang J."/>
            <person name="Wang Q."/>
            <person name="Zhang B."/>
            <person name="Ji P."/>
            <person name="Sakyi L.B."/>
            <person name="Cui X."/>
            <person name="Yuan T."/>
            <person name="Jiang B."/>
            <person name="Yang W."/>
            <person name="Lam T.T.-Y."/>
            <person name="Chang Q."/>
            <person name="Ding S."/>
            <person name="Wang X."/>
            <person name="Zhu J."/>
            <person name="Ruan X."/>
            <person name="Zhao L."/>
            <person name="Wei J."/>
            <person name="Que T."/>
            <person name="Du C."/>
            <person name="Cheng J."/>
            <person name="Dai P."/>
            <person name="Han X."/>
            <person name="Huang E."/>
            <person name="Gao Y."/>
            <person name="Liu J."/>
            <person name="Shao H."/>
            <person name="Ye R."/>
            <person name="Li L."/>
            <person name="Wei W."/>
            <person name="Wang X."/>
            <person name="Wang C."/>
            <person name="Yang T."/>
            <person name="Huo Q."/>
            <person name="Li W."/>
            <person name="Guo W."/>
            <person name="Chen H."/>
            <person name="Zhou L."/>
            <person name="Ni X."/>
            <person name="Tian J."/>
            <person name="Zhou Y."/>
            <person name="Sheng Y."/>
            <person name="Liu T."/>
            <person name="Pan Y."/>
            <person name="Xia L."/>
            <person name="Li J."/>
            <person name="Zhao F."/>
            <person name="Cao W."/>
        </authorList>
    </citation>
    <scope>NUCLEOTIDE SEQUENCE</scope>
    <source>
        <strain evidence="1">Hyas-2018</strain>
    </source>
</reference>
<name>A0ACB7T734_HYAAI</name>
<evidence type="ECO:0000313" key="2">
    <source>
        <dbReference type="Proteomes" id="UP000821845"/>
    </source>
</evidence>
<comment type="caution">
    <text evidence="1">The sequence shown here is derived from an EMBL/GenBank/DDBJ whole genome shotgun (WGS) entry which is preliminary data.</text>
</comment>
<accession>A0ACB7T734</accession>